<sequence>MSLVRVQLEEPNLRNPDLVLLIGISAFDFINQLSSLLRCTFNLHEKWEDYRNKEVIRD</sequence>
<organism evidence="1 2">
    <name type="scientific">Xenorhabdus bovienii str. oregonense</name>
    <dbReference type="NCBI Taxonomy" id="1398202"/>
    <lineage>
        <taxon>Bacteria</taxon>
        <taxon>Pseudomonadati</taxon>
        <taxon>Pseudomonadota</taxon>
        <taxon>Gammaproteobacteria</taxon>
        <taxon>Enterobacterales</taxon>
        <taxon>Morganellaceae</taxon>
        <taxon>Xenorhabdus</taxon>
    </lineage>
</organism>
<evidence type="ECO:0000313" key="1">
    <source>
        <dbReference type="EMBL" id="CDH07637.1"/>
    </source>
</evidence>
<dbReference type="EMBL" id="CBSX010000213">
    <property type="protein sequence ID" value="CDH07637.1"/>
    <property type="molecule type" value="Genomic_DNA"/>
</dbReference>
<proteinExistence type="predicted"/>
<dbReference type="HOGENOM" id="CLU_2978258_0_0_6"/>
<protein>
    <submittedName>
        <fullName evidence="1">Uncharacterized protein</fullName>
    </submittedName>
</protein>
<comment type="caution">
    <text evidence="1">The sequence shown here is derived from an EMBL/GenBank/DDBJ whole genome shotgun (WGS) entry which is preliminary data.</text>
</comment>
<reference evidence="1" key="1">
    <citation type="submission" date="2013-07" db="EMBL/GenBank/DDBJ databases">
        <title>Sub-species coevolution in mutualistic symbiosis.</title>
        <authorList>
            <person name="Murfin K."/>
            <person name="Klassen J."/>
            <person name="Lee M."/>
            <person name="Forst S."/>
            <person name="Stock P."/>
            <person name="Goodrich-Blair H."/>
        </authorList>
    </citation>
    <scope>NUCLEOTIDE SEQUENCE [LARGE SCALE GENOMIC DNA]</scope>
    <source>
        <strain evidence="1">Oregonense</strain>
    </source>
</reference>
<gene>
    <name evidence="1" type="ORF">XBO1_480002</name>
</gene>
<dbReference type="AlphaFoldDB" id="A0A077NZG8"/>
<accession>A0A077NZG8</accession>
<dbReference type="Proteomes" id="UP000028483">
    <property type="component" value="Unassembled WGS sequence"/>
</dbReference>
<evidence type="ECO:0000313" key="2">
    <source>
        <dbReference type="Proteomes" id="UP000028483"/>
    </source>
</evidence>
<name>A0A077NZG8_XENBV</name>